<reference evidence="1 2" key="1">
    <citation type="submission" date="2018-06" db="EMBL/GenBank/DDBJ databases">
        <title>Three novel Pseudomonas species isolated from symptomatic oak.</title>
        <authorList>
            <person name="Bueno-Gonzalez V."/>
            <person name="Brady C."/>
        </authorList>
    </citation>
    <scope>NUCLEOTIDE SEQUENCE [LARGE SCALE GENOMIC DNA]</scope>
    <source>
        <strain evidence="1 2">P17C</strain>
    </source>
</reference>
<dbReference type="RefSeq" id="WP_131186187.1">
    <property type="nucleotide sequence ID" value="NZ_QJUO01000051.1"/>
</dbReference>
<organism evidence="1 2">
    <name type="scientific">Stutzerimonas kirkiae</name>
    <dbReference type="NCBI Taxonomy" id="2211392"/>
    <lineage>
        <taxon>Bacteria</taxon>
        <taxon>Pseudomonadati</taxon>
        <taxon>Pseudomonadota</taxon>
        <taxon>Gammaproteobacteria</taxon>
        <taxon>Pseudomonadales</taxon>
        <taxon>Pseudomonadaceae</taxon>
        <taxon>Stutzerimonas</taxon>
    </lineage>
</organism>
<sequence length="94" mass="10734">MSTTTLRLPDDLKARIAKAAKRAGTTPHHFMLEAVAEKIEQAERRADFDTIAEQRYARILETGQTLPWHELRDYLKARATGRSLPRPVAHKRAD</sequence>
<gene>
    <name evidence="1" type="ORF">DNJ96_17025</name>
</gene>
<dbReference type="InterPro" id="IPR010985">
    <property type="entry name" value="Ribbon_hlx_hlx"/>
</dbReference>
<protein>
    <submittedName>
        <fullName evidence="1">CopG family transcriptional regulator</fullName>
    </submittedName>
</protein>
<dbReference type="OrthoDB" id="7062343at2"/>
<keyword evidence="2" id="KW-1185">Reference proteome</keyword>
<name>A0A4Q9QY54_9GAMM</name>
<dbReference type="Gene3D" id="1.10.1220.10">
    <property type="entry name" value="Met repressor-like"/>
    <property type="match status" value="1"/>
</dbReference>
<dbReference type="Proteomes" id="UP000292639">
    <property type="component" value="Unassembled WGS sequence"/>
</dbReference>
<comment type="caution">
    <text evidence="1">The sequence shown here is derived from an EMBL/GenBank/DDBJ whole genome shotgun (WGS) entry which is preliminary data.</text>
</comment>
<dbReference type="EMBL" id="QJUP01000031">
    <property type="protein sequence ID" value="TBU90060.1"/>
    <property type="molecule type" value="Genomic_DNA"/>
</dbReference>
<dbReference type="SUPFAM" id="SSF47598">
    <property type="entry name" value="Ribbon-helix-helix"/>
    <property type="match status" value="1"/>
</dbReference>
<dbReference type="InterPro" id="IPR013321">
    <property type="entry name" value="Arc_rbn_hlx_hlx"/>
</dbReference>
<evidence type="ECO:0000313" key="2">
    <source>
        <dbReference type="Proteomes" id="UP000292639"/>
    </source>
</evidence>
<dbReference type="GO" id="GO:0006355">
    <property type="term" value="P:regulation of DNA-templated transcription"/>
    <property type="evidence" value="ECO:0007669"/>
    <property type="project" value="InterPro"/>
</dbReference>
<dbReference type="AlphaFoldDB" id="A0A4Q9QY54"/>
<accession>A0A4Q9QY54</accession>
<evidence type="ECO:0000313" key="1">
    <source>
        <dbReference type="EMBL" id="TBU90060.1"/>
    </source>
</evidence>
<proteinExistence type="predicted"/>